<proteinExistence type="predicted"/>
<keyword evidence="2" id="KW-1185">Reference proteome</keyword>
<protein>
    <submittedName>
        <fullName evidence="1">Uncharacterized protein</fullName>
    </submittedName>
</protein>
<organism evidence="1 2">
    <name type="scientific">Halochromatium salexigens</name>
    <name type="common">Chromatium salexigens</name>
    <dbReference type="NCBI Taxonomy" id="49447"/>
    <lineage>
        <taxon>Bacteria</taxon>
        <taxon>Pseudomonadati</taxon>
        <taxon>Pseudomonadota</taxon>
        <taxon>Gammaproteobacteria</taxon>
        <taxon>Chromatiales</taxon>
        <taxon>Chromatiaceae</taxon>
        <taxon>Halochromatium</taxon>
    </lineage>
</organism>
<sequence length="383" mass="43283">MSEYQSFEFQALDQPLTSEEMAELRRSSSRAEITPTRFWNEYNWGDFKGNPRRWMERYFDAFLHVANWGSHWLMVRLPRALMSVSEIGDYLLEDGLEGWETEEHLVLSFRSETEDPGWEEGSGWLSALIGVRTSLMRGDRRSLYLGWLAQAGGGYLDECSAEPAVPPGLGELDATHRVLADFLRIPDDLVVASAESSAPLETRGVSAADIARWVAERSVAEKDALLTELIVGNQPHRLAVLRQRLERELHSVDAGEGTDVRRTVGELLARADTIRQERQAREAAARAAEQTRKAAEAAAARKRYLAALRGQEDALWRKVDDLIEHRHASSYQEAVERLKDLRDLADADDALDAFSARLRRLRDLQSRKSAFIRRLDQAGLVGK</sequence>
<accession>A0AAJ0UII6</accession>
<reference evidence="1" key="2">
    <citation type="journal article" date="2020" name="Microorganisms">
        <title>Osmotic Adaptation and Compatible Solute Biosynthesis of Phototrophic Bacteria as Revealed from Genome Analyses.</title>
        <authorList>
            <person name="Imhoff J.F."/>
            <person name="Rahn T."/>
            <person name="Kunzel S."/>
            <person name="Keller A."/>
            <person name="Neulinger S.C."/>
        </authorList>
    </citation>
    <scope>NUCLEOTIDE SEQUENCE</scope>
    <source>
        <strain evidence="1">DSM 4395</strain>
    </source>
</reference>
<dbReference type="Proteomes" id="UP001296967">
    <property type="component" value="Unassembled WGS sequence"/>
</dbReference>
<evidence type="ECO:0000313" key="1">
    <source>
        <dbReference type="EMBL" id="MBK5931956.1"/>
    </source>
</evidence>
<dbReference type="EMBL" id="NHSF01000073">
    <property type="protein sequence ID" value="MBK5931956.1"/>
    <property type="molecule type" value="Genomic_DNA"/>
</dbReference>
<comment type="caution">
    <text evidence="1">The sequence shown here is derived from an EMBL/GenBank/DDBJ whole genome shotgun (WGS) entry which is preliminary data.</text>
</comment>
<gene>
    <name evidence="1" type="ORF">CCR82_15810</name>
</gene>
<name>A0AAJ0UII6_HALSE</name>
<reference evidence="1" key="1">
    <citation type="submission" date="2017-05" db="EMBL/GenBank/DDBJ databases">
        <authorList>
            <person name="Imhoff J.F."/>
            <person name="Rahn T."/>
            <person name="Kuenzel S."/>
            <person name="Neulinger S.C."/>
        </authorList>
    </citation>
    <scope>NUCLEOTIDE SEQUENCE</scope>
    <source>
        <strain evidence="1">DSM 4395</strain>
    </source>
</reference>
<evidence type="ECO:0000313" key="2">
    <source>
        <dbReference type="Proteomes" id="UP001296967"/>
    </source>
</evidence>
<dbReference type="RefSeq" id="WP_201246797.1">
    <property type="nucleotide sequence ID" value="NZ_NHSF01000073.1"/>
</dbReference>
<dbReference type="AlphaFoldDB" id="A0AAJ0UII6"/>